<dbReference type="Pfam" id="PF05055">
    <property type="entry name" value="DUF677"/>
    <property type="match status" value="1"/>
</dbReference>
<dbReference type="PANTHER" id="PTHR31113:SF32">
    <property type="entry name" value="UPF0496 PLANT-LIKE PROTEIN"/>
    <property type="match status" value="1"/>
</dbReference>
<gene>
    <name evidence="7" type="ORF">ACJRO7_030846</name>
</gene>
<evidence type="ECO:0000256" key="1">
    <source>
        <dbReference type="ARBA" id="ARBA00004370"/>
    </source>
</evidence>
<dbReference type="PANTHER" id="PTHR31113">
    <property type="entry name" value="UPF0496 PROTEIN 3-RELATED"/>
    <property type="match status" value="1"/>
</dbReference>
<reference evidence="7 8" key="1">
    <citation type="submission" date="2024-11" db="EMBL/GenBank/DDBJ databases">
        <title>Chromosome-level genome assembly of Eucalyptus globulus Labill. provides insights into its genome evolution.</title>
        <authorList>
            <person name="Li X."/>
        </authorList>
    </citation>
    <scope>NUCLEOTIDE SEQUENCE [LARGE SCALE GENOMIC DNA]</scope>
    <source>
        <strain evidence="7">CL2024</strain>
        <tissue evidence="7">Fresh tender leaves</tissue>
    </source>
</reference>
<sequence length="318" mass="37002">MEDTACRVDPSLQDLDETLLADRVIRTLALRAEAQSLTFNSLGEMATDHLEMDREVAKIILESIWNDKELSPLVEYYFNHGLQILDFYNSLENCLRRARDSQSSIRLALVHFEEERGENVGGERYVRTLLELQRFREAGDPFTEEFSKLFYSVLKQQEEMLLKLETCKKKLDKKVKSAQTWRRVTIAIFVTLFMSALILSVVAWCASWWKKYRRERKGKKELIDLMNAGTWISNNDLETIRLLVSKLETEIESISQNADLTLGEEEEAVKLGMREIKKRAEVFMKTMEDLSTQADKSSHEIRRARTVILQRIIGQPSR</sequence>
<proteinExistence type="inferred from homology"/>
<accession>A0ABD3JIE4</accession>
<keyword evidence="3 6" id="KW-0812">Transmembrane</keyword>
<organism evidence="7 8">
    <name type="scientific">Eucalyptus globulus</name>
    <name type="common">Tasmanian blue gum</name>
    <dbReference type="NCBI Taxonomy" id="34317"/>
    <lineage>
        <taxon>Eukaryota</taxon>
        <taxon>Viridiplantae</taxon>
        <taxon>Streptophyta</taxon>
        <taxon>Embryophyta</taxon>
        <taxon>Tracheophyta</taxon>
        <taxon>Spermatophyta</taxon>
        <taxon>Magnoliopsida</taxon>
        <taxon>eudicotyledons</taxon>
        <taxon>Gunneridae</taxon>
        <taxon>Pentapetalae</taxon>
        <taxon>rosids</taxon>
        <taxon>malvids</taxon>
        <taxon>Myrtales</taxon>
        <taxon>Myrtaceae</taxon>
        <taxon>Myrtoideae</taxon>
        <taxon>Eucalypteae</taxon>
        <taxon>Eucalyptus</taxon>
    </lineage>
</organism>
<name>A0ABD3JIE4_EUCGL</name>
<dbReference type="GO" id="GO:0016020">
    <property type="term" value="C:membrane"/>
    <property type="evidence" value="ECO:0007669"/>
    <property type="project" value="UniProtKB-SubCell"/>
</dbReference>
<comment type="caution">
    <text evidence="7">The sequence shown here is derived from an EMBL/GenBank/DDBJ whole genome shotgun (WGS) entry which is preliminary data.</text>
</comment>
<evidence type="ECO:0000256" key="6">
    <source>
        <dbReference type="SAM" id="Phobius"/>
    </source>
</evidence>
<dbReference type="AlphaFoldDB" id="A0ABD3JIE4"/>
<evidence type="ECO:0000256" key="5">
    <source>
        <dbReference type="ARBA" id="ARBA00023136"/>
    </source>
</evidence>
<evidence type="ECO:0000256" key="3">
    <source>
        <dbReference type="ARBA" id="ARBA00022692"/>
    </source>
</evidence>
<feature type="transmembrane region" description="Helical" evidence="6">
    <location>
        <begin position="186"/>
        <end position="209"/>
    </location>
</feature>
<comment type="subcellular location">
    <subcellularLocation>
        <location evidence="1">Membrane</location>
    </subcellularLocation>
</comment>
<evidence type="ECO:0000313" key="7">
    <source>
        <dbReference type="EMBL" id="KAL3725873.1"/>
    </source>
</evidence>
<keyword evidence="4 6" id="KW-1133">Transmembrane helix</keyword>
<dbReference type="Proteomes" id="UP001634007">
    <property type="component" value="Unassembled WGS sequence"/>
</dbReference>
<keyword evidence="8" id="KW-1185">Reference proteome</keyword>
<keyword evidence="5 6" id="KW-0472">Membrane</keyword>
<evidence type="ECO:0000256" key="4">
    <source>
        <dbReference type="ARBA" id="ARBA00022989"/>
    </source>
</evidence>
<protein>
    <submittedName>
        <fullName evidence="7">Uncharacterized protein</fullName>
    </submittedName>
</protein>
<comment type="similarity">
    <text evidence="2">Belongs to the UPF0496 family.</text>
</comment>
<dbReference type="InterPro" id="IPR007749">
    <property type="entry name" value="DUF677"/>
</dbReference>
<evidence type="ECO:0000313" key="8">
    <source>
        <dbReference type="Proteomes" id="UP001634007"/>
    </source>
</evidence>
<dbReference type="EMBL" id="JBJKBG010000008">
    <property type="protein sequence ID" value="KAL3725873.1"/>
    <property type="molecule type" value="Genomic_DNA"/>
</dbReference>
<evidence type="ECO:0000256" key="2">
    <source>
        <dbReference type="ARBA" id="ARBA00009074"/>
    </source>
</evidence>